<protein>
    <submittedName>
        <fullName evidence="1">Uncharacterized protein</fullName>
    </submittedName>
</protein>
<dbReference type="KEGG" id="swp:swp_2563"/>
<dbReference type="Proteomes" id="UP000000753">
    <property type="component" value="Chromosome"/>
</dbReference>
<organism evidence="1 2">
    <name type="scientific">Shewanella piezotolerans (strain WP3 / JCM 13877)</name>
    <dbReference type="NCBI Taxonomy" id="225849"/>
    <lineage>
        <taxon>Bacteria</taxon>
        <taxon>Pseudomonadati</taxon>
        <taxon>Pseudomonadota</taxon>
        <taxon>Gammaproteobacteria</taxon>
        <taxon>Alteromonadales</taxon>
        <taxon>Shewanellaceae</taxon>
        <taxon>Shewanella</taxon>
    </lineage>
</organism>
<dbReference type="RefSeq" id="WP_020912658.1">
    <property type="nucleotide sequence ID" value="NC_011566.1"/>
</dbReference>
<evidence type="ECO:0000313" key="2">
    <source>
        <dbReference type="Proteomes" id="UP000000753"/>
    </source>
</evidence>
<dbReference type="HOGENOM" id="CLU_2290518_0_0_6"/>
<dbReference type="EMBL" id="CP000472">
    <property type="protein sequence ID" value="ACJ29302.1"/>
    <property type="molecule type" value="Genomic_DNA"/>
</dbReference>
<evidence type="ECO:0000313" key="1">
    <source>
        <dbReference type="EMBL" id="ACJ29302.1"/>
    </source>
</evidence>
<reference evidence="1 2" key="1">
    <citation type="journal article" date="2008" name="PLoS ONE">
        <title>Environmental adaptation: genomic analysis of the piezotolerant and psychrotolerant deep-sea iron reducing bacterium Shewanella piezotolerans WP3.</title>
        <authorList>
            <person name="Wang F."/>
            <person name="Wang J."/>
            <person name="Jian H."/>
            <person name="Zhang B."/>
            <person name="Li S."/>
            <person name="Wang F."/>
            <person name="Zeng X."/>
            <person name="Gao L."/>
            <person name="Bartlett D.H."/>
            <person name="Yu J."/>
            <person name="Hu S."/>
            <person name="Xiao X."/>
        </authorList>
    </citation>
    <scope>NUCLEOTIDE SEQUENCE [LARGE SCALE GENOMIC DNA]</scope>
    <source>
        <strain evidence="2">WP3 / JCM 13877</strain>
    </source>
</reference>
<dbReference type="OrthoDB" id="5825605at2"/>
<accession>B8CP58</accession>
<keyword evidence="2" id="KW-1185">Reference proteome</keyword>
<name>B8CP58_SHEPW</name>
<proteinExistence type="predicted"/>
<gene>
    <name evidence="1" type="ordered locus">swp_2563</name>
</gene>
<dbReference type="STRING" id="225849.swp_2563"/>
<dbReference type="AlphaFoldDB" id="B8CP58"/>
<sequence>MKLEGLILDKSDIQTKQKTNFNTGEVNDVGLIKLITTYPTQTVDVHVSVELMKDPKTLQVLNGVVGTRTQLSVEYKEMSFANSDGKHVAINGFHLFELPHVKAS</sequence>